<dbReference type="Proteomes" id="UP000008021">
    <property type="component" value="Chromosome 1"/>
</dbReference>
<dbReference type="EnsemblPlants" id="OMERI01G33030.1">
    <property type="protein sequence ID" value="OMERI01G33030.1"/>
    <property type="gene ID" value="OMERI01G33030"/>
</dbReference>
<dbReference type="eggNOG" id="ENOG502R5MA">
    <property type="taxonomic scope" value="Eukaryota"/>
</dbReference>
<sequence length="88" mass="9796">MALLFAEGLVCQIGACVACHVGGQSRSGEVWSVQGEDCWNVDNVHYLVCTHTHKCRETCQDHGNVDGRCKWGFSNLWPICECLPPNFQ</sequence>
<evidence type="ECO:0000313" key="2">
    <source>
        <dbReference type="EnsemblPlants" id="OMERI01G33030.1"/>
    </source>
</evidence>
<feature type="chain" id="PRO_5002355624" description="Knottin scorpion toxin-like domain-containing protein" evidence="1">
    <location>
        <begin position="19"/>
        <end position="88"/>
    </location>
</feature>
<dbReference type="AlphaFoldDB" id="A0A0E0C9S5"/>
<feature type="signal peptide" evidence="1">
    <location>
        <begin position="1"/>
        <end position="18"/>
    </location>
</feature>
<evidence type="ECO:0000256" key="1">
    <source>
        <dbReference type="SAM" id="SignalP"/>
    </source>
</evidence>
<name>A0A0E0C9S5_9ORYZ</name>
<evidence type="ECO:0008006" key="4">
    <source>
        <dbReference type="Google" id="ProtNLM"/>
    </source>
</evidence>
<protein>
    <recommendedName>
        <fullName evidence="4">Knottin scorpion toxin-like domain-containing protein</fullName>
    </recommendedName>
</protein>
<organism evidence="2">
    <name type="scientific">Oryza meridionalis</name>
    <dbReference type="NCBI Taxonomy" id="40149"/>
    <lineage>
        <taxon>Eukaryota</taxon>
        <taxon>Viridiplantae</taxon>
        <taxon>Streptophyta</taxon>
        <taxon>Embryophyta</taxon>
        <taxon>Tracheophyta</taxon>
        <taxon>Spermatophyta</taxon>
        <taxon>Magnoliopsida</taxon>
        <taxon>Liliopsida</taxon>
        <taxon>Poales</taxon>
        <taxon>Poaceae</taxon>
        <taxon>BOP clade</taxon>
        <taxon>Oryzoideae</taxon>
        <taxon>Oryzeae</taxon>
        <taxon>Oryzinae</taxon>
        <taxon>Oryza</taxon>
    </lineage>
</organism>
<proteinExistence type="predicted"/>
<accession>A0A0E0C9S5</accession>
<evidence type="ECO:0000313" key="3">
    <source>
        <dbReference type="Proteomes" id="UP000008021"/>
    </source>
</evidence>
<keyword evidence="3" id="KW-1185">Reference proteome</keyword>
<dbReference type="Gramene" id="OMERI01G33030.1">
    <property type="protein sequence ID" value="OMERI01G33030.1"/>
    <property type="gene ID" value="OMERI01G33030"/>
</dbReference>
<reference evidence="2" key="2">
    <citation type="submission" date="2018-05" db="EMBL/GenBank/DDBJ databases">
        <title>OmerRS3 (Oryza meridionalis Reference Sequence Version 3).</title>
        <authorList>
            <person name="Zhang J."/>
            <person name="Kudrna D."/>
            <person name="Lee S."/>
            <person name="Talag J."/>
            <person name="Welchert J."/>
            <person name="Wing R.A."/>
        </authorList>
    </citation>
    <scope>NUCLEOTIDE SEQUENCE [LARGE SCALE GENOMIC DNA]</scope>
    <source>
        <strain evidence="2">cv. OR44</strain>
    </source>
</reference>
<keyword evidence="1" id="KW-0732">Signal</keyword>
<dbReference type="HOGENOM" id="CLU_190233_0_0_1"/>
<reference evidence="2" key="1">
    <citation type="submission" date="2015-04" db="UniProtKB">
        <authorList>
            <consortium name="EnsemblPlants"/>
        </authorList>
    </citation>
    <scope>IDENTIFICATION</scope>
</reference>